<sequence length="407" mass="46292">MAELLSKEKQFLKLNEQLNKMAITTTTNGGVAGPEGAKPEGRFLTFQKSKGPSTLLKKQGAGDGITDIVDLSNNITAGGETYRSSKRHNNETSPTEDSGTTPQYRLKSYRCNETSRSQTYNRASQSRVLPPNGNSTFTVKYRNPKFLESPSLEVLVKEESSTLRCQKDASRIGSLNSVAIEDGISTGRRSQTSNHTVASKKNISSEGLIKFLKSKIVILEEDHDRISHEMAKQKNLLDKALDHTKTIEQQRDQANAKNVSLTEQLAKTEKQLEETNRRLKERSLEQSAQHRELETAKRELKLLTQTNSNLEKRLFRANEELENTRKTLGIMKNAEREQKEAMRTETETKDKQIKGLKKQRADLLNAYKKQLFLIDNLKRQNICLEQAKMLDFSEKEFCKILDWNVKK</sequence>
<dbReference type="STRING" id="7375.A0A0L0CLX6"/>
<dbReference type="PANTHER" id="PTHR23313">
    <property type="entry name" value="TSEC1-RELATED"/>
    <property type="match status" value="1"/>
</dbReference>
<feature type="compositionally biased region" description="Polar residues" evidence="1">
    <location>
        <begin position="111"/>
        <end position="137"/>
    </location>
</feature>
<evidence type="ECO:0000256" key="1">
    <source>
        <dbReference type="SAM" id="MobiDB-lite"/>
    </source>
</evidence>
<evidence type="ECO:0008006" key="4">
    <source>
        <dbReference type="Google" id="ProtNLM"/>
    </source>
</evidence>
<dbReference type="EMBL" id="JRES01000204">
    <property type="protein sequence ID" value="KNC33300.1"/>
    <property type="molecule type" value="Genomic_DNA"/>
</dbReference>
<name>A0A0L0CLX6_LUCCU</name>
<keyword evidence="3" id="KW-1185">Reference proteome</keyword>
<feature type="region of interest" description="Disordered" evidence="1">
    <location>
        <begin position="79"/>
        <end position="137"/>
    </location>
</feature>
<feature type="compositionally biased region" description="Polar residues" evidence="1">
    <location>
        <begin position="91"/>
        <end position="103"/>
    </location>
</feature>
<organism evidence="2 3">
    <name type="scientific">Lucilia cuprina</name>
    <name type="common">Green bottle fly</name>
    <name type="synonym">Australian sheep blowfly</name>
    <dbReference type="NCBI Taxonomy" id="7375"/>
    <lineage>
        <taxon>Eukaryota</taxon>
        <taxon>Metazoa</taxon>
        <taxon>Ecdysozoa</taxon>
        <taxon>Arthropoda</taxon>
        <taxon>Hexapoda</taxon>
        <taxon>Insecta</taxon>
        <taxon>Pterygota</taxon>
        <taxon>Neoptera</taxon>
        <taxon>Endopterygota</taxon>
        <taxon>Diptera</taxon>
        <taxon>Brachycera</taxon>
        <taxon>Muscomorpha</taxon>
        <taxon>Oestroidea</taxon>
        <taxon>Calliphoridae</taxon>
        <taxon>Luciliinae</taxon>
        <taxon>Lucilia</taxon>
    </lineage>
</organism>
<feature type="region of interest" description="Disordered" evidence="1">
    <location>
        <begin position="273"/>
        <end position="292"/>
    </location>
</feature>
<dbReference type="PANTHER" id="PTHR23313:SF0">
    <property type="entry name" value="TESTIS-EXPRESSED PROTEIN 9"/>
    <property type="match status" value="1"/>
</dbReference>
<accession>A0A0L0CLX6</accession>
<proteinExistence type="predicted"/>
<dbReference type="OrthoDB" id="269872at2759"/>
<dbReference type="AlphaFoldDB" id="A0A0L0CLX6"/>
<protein>
    <recommendedName>
        <fullName evidence="4">Testis-expressed sequence 9 protein</fullName>
    </recommendedName>
</protein>
<dbReference type="OMA" id="TATYVKY"/>
<reference evidence="2 3" key="1">
    <citation type="journal article" date="2015" name="Nat. Commun.">
        <title>Lucilia cuprina genome unlocks parasitic fly biology to underpin future interventions.</title>
        <authorList>
            <person name="Anstead C.A."/>
            <person name="Korhonen P.K."/>
            <person name="Young N.D."/>
            <person name="Hall R.S."/>
            <person name="Jex A.R."/>
            <person name="Murali S.C."/>
            <person name="Hughes D.S."/>
            <person name="Lee S.F."/>
            <person name="Perry T."/>
            <person name="Stroehlein A.J."/>
            <person name="Ansell B.R."/>
            <person name="Breugelmans B."/>
            <person name="Hofmann A."/>
            <person name="Qu J."/>
            <person name="Dugan S."/>
            <person name="Lee S.L."/>
            <person name="Chao H."/>
            <person name="Dinh H."/>
            <person name="Han Y."/>
            <person name="Doddapaneni H.V."/>
            <person name="Worley K.C."/>
            <person name="Muzny D.M."/>
            <person name="Ioannidis P."/>
            <person name="Waterhouse R.M."/>
            <person name="Zdobnov E.M."/>
            <person name="James P.J."/>
            <person name="Bagnall N.H."/>
            <person name="Kotze A.C."/>
            <person name="Gibbs R.A."/>
            <person name="Richards S."/>
            <person name="Batterham P."/>
            <person name="Gasser R.B."/>
        </authorList>
    </citation>
    <scope>NUCLEOTIDE SEQUENCE [LARGE SCALE GENOMIC DNA]</scope>
    <source>
        <strain evidence="2 3">LS</strain>
        <tissue evidence="2">Full body</tissue>
    </source>
</reference>
<gene>
    <name evidence="2" type="ORF">FF38_06067</name>
</gene>
<comment type="caution">
    <text evidence="2">The sequence shown here is derived from an EMBL/GenBank/DDBJ whole genome shotgun (WGS) entry which is preliminary data.</text>
</comment>
<evidence type="ECO:0000313" key="2">
    <source>
        <dbReference type="EMBL" id="KNC33300.1"/>
    </source>
</evidence>
<dbReference type="Proteomes" id="UP000037069">
    <property type="component" value="Unassembled WGS sequence"/>
</dbReference>
<evidence type="ECO:0000313" key="3">
    <source>
        <dbReference type="Proteomes" id="UP000037069"/>
    </source>
</evidence>